<evidence type="ECO:0000313" key="3">
    <source>
        <dbReference type="Proteomes" id="UP000005237"/>
    </source>
</evidence>
<feature type="compositionally biased region" description="Polar residues" evidence="1">
    <location>
        <begin position="65"/>
        <end position="78"/>
    </location>
</feature>
<feature type="compositionally biased region" description="Polar residues" evidence="1">
    <location>
        <begin position="90"/>
        <end position="108"/>
    </location>
</feature>
<evidence type="ECO:0000313" key="2">
    <source>
        <dbReference type="EnsemblMetazoa" id="CJA23225.1"/>
    </source>
</evidence>
<name>A0A8R1I6M2_CAEJA</name>
<protein>
    <submittedName>
        <fullName evidence="2">Uncharacterized protein</fullName>
    </submittedName>
</protein>
<organism evidence="2 3">
    <name type="scientific">Caenorhabditis japonica</name>
    <dbReference type="NCBI Taxonomy" id="281687"/>
    <lineage>
        <taxon>Eukaryota</taxon>
        <taxon>Metazoa</taxon>
        <taxon>Ecdysozoa</taxon>
        <taxon>Nematoda</taxon>
        <taxon>Chromadorea</taxon>
        <taxon>Rhabditida</taxon>
        <taxon>Rhabditina</taxon>
        <taxon>Rhabditomorpha</taxon>
        <taxon>Rhabditoidea</taxon>
        <taxon>Rhabditidae</taxon>
        <taxon>Peloderinae</taxon>
        <taxon>Caenorhabditis</taxon>
    </lineage>
</organism>
<reference evidence="3" key="1">
    <citation type="submission" date="2010-08" db="EMBL/GenBank/DDBJ databases">
        <authorList>
            <consortium name="Caenorhabditis japonica Sequencing Consortium"/>
            <person name="Wilson R.K."/>
        </authorList>
    </citation>
    <scope>NUCLEOTIDE SEQUENCE [LARGE SCALE GENOMIC DNA]</scope>
    <source>
        <strain evidence="3">DF5081</strain>
    </source>
</reference>
<dbReference type="EnsemblMetazoa" id="CJA23225.1">
    <property type="protein sequence ID" value="CJA23225.1"/>
    <property type="gene ID" value="WBGene00178797"/>
</dbReference>
<proteinExistence type="predicted"/>
<feature type="region of interest" description="Disordered" evidence="1">
    <location>
        <begin position="65"/>
        <end position="119"/>
    </location>
</feature>
<evidence type="ECO:0000256" key="1">
    <source>
        <dbReference type="SAM" id="MobiDB-lite"/>
    </source>
</evidence>
<sequence>MVDDCFEQTRNVTGVDKQRQLAEAMYEARSKAKLTYLTGAAVVMYGLPVVSQTVPVVGEEKENILTIQSPEKTPSQEPINPKSPKLAAQVLSSQRQQPETLKTPSTKTPPRVAKTPRKT</sequence>
<reference evidence="2" key="2">
    <citation type="submission" date="2022-06" db="UniProtKB">
        <authorList>
            <consortium name="EnsemblMetazoa"/>
        </authorList>
    </citation>
    <scope>IDENTIFICATION</scope>
    <source>
        <strain evidence="2">DF5081</strain>
    </source>
</reference>
<keyword evidence="3" id="KW-1185">Reference proteome</keyword>
<dbReference type="Proteomes" id="UP000005237">
    <property type="component" value="Unassembled WGS sequence"/>
</dbReference>
<dbReference type="AlphaFoldDB" id="A0A8R1I6M2"/>
<accession>A0A8R1I6M2</accession>